<evidence type="ECO:0000256" key="17">
    <source>
        <dbReference type="ARBA" id="ARBA00037002"/>
    </source>
</evidence>
<evidence type="ECO:0000256" key="20">
    <source>
        <dbReference type="ARBA" id="ARBA00040123"/>
    </source>
</evidence>
<keyword evidence="9" id="KW-0378">Hydrolase</keyword>
<dbReference type="GO" id="GO:0005758">
    <property type="term" value="C:mitochondrial intermembrane space"/>
    <property type="evidence" value="ECO:0007669"/>
    <property type="project" value="UniProtKB-SubCell"/>
</dbReference>
<keyword evidence="8" id="KW-0999">Mitochondrion inner membrane</keyword>
<comment type="catalytic activity">
    <reaction evidence="24">
        <text>decanoyl-CoA + H2O = decanoate + CoA + H(+)</text>
        <dbReference type="Rhea" id="RHEA:40059"/>
        <dbReference type="ChEBI" id="CHEBI:15377"/>
        <dbReference type="ChEBI" id="CHEBI:15378"/>
        <dbReference type="ChEBI" id="CHEBI:27689"/>
        <dbReference type="ChEBI" id="CHEBI:57287"/>
        <dbReference type="ChEBI" id="CHEBI:61430"/>
    </reaction>
    <physiologicalReaction direction="left-to-right" evidence="24">
        <dbReference type="Rhea" id="RHEA:40060"/>
    </physiologicalReaction>
</comment>
<keyword evidence="7" id="KW-0053">Apoptosis</keyword>
<keyword evidence="14" id="KW-0472">Membrane</keyword>
<dbReference type="Gene3D" id="3.10.129.10">
    <property type="entry name" value="Hotdog Thioesterase"/>
    <property type="match status" value="1"/>
</dbReference>
<keyword evidence="5" id="KW-1003">Cell membrane</keyword>
<keyword evidence="10" id="KW-0276">Fatty acid metabolism</keyword>
<dbReference type="GeneTree" id="ENSGT00940000160047"/>
<dbReference type="InterPro" id="IPR029069">
    <property type="entry name" value="HotDog_dom_sf"/>
</dbReference>
<evidence type="ECO:0000256" key="3">
    <source>
        <dbReference type="ARBA" id="ARBA00004632"/>
    </source>
</evidence>
<protein>
    <recommendedName>
        <fullName evidence="20">Acyl-coenzyme A thioesterase THEM4</fullName>
        <ecNumber evidence="19">3.1.2.2</ecNumber>
    </recommendedName>
    <alternativeName>
        <fullName evidence="21">Thioesterase superfamily member 4</fullName>
    </alternativeName>
</protein>
<comment type="catalytic activity">
    <reaction evidence="25">
        <text>dodecanoyl-CoA + H2O = dodecanoate + CoA + H(+)</text>
        <dbReference type="Rhea" id="RHEA:30135"/>
        <dbReference type="ChEBI" id="CHEBI:15377"/>
        <dbReference type="ChEBI" id="CHEBI:15378"/>
        <dbReference type="ChEBI" id="CHEBI:18262"/>
        <dbReference type="ChEBI" id="CHEBI:57287"/>
        <dbReference type="ChEBI" id="CHEBI:57375"/>
    </reaction>
    <physiologicalReaction direction="left-to-right" evidence="25">
        <dbReference type="Rhea" id="RHEA:30136"/>
    </physiologicalReaction>
</comment>
<dbReference type="EC" id="3.1.2.2" evidence="19"/>
<dbReference type="GO" id="GO:0005743">
    <property type="term" value="C:mitochondrial inner membrane"/>
    <property type="evidence" value="ECO:0007669"/>
    <property type="project" value="UniProtKB-SubCell"/>
</dbReference>
<evidence type="ECO:0000256" key="15">
    <source>
        <dbReference type="ARBA" id="ARBA00023273"/>
    </source>
</evidence>
<sequence>MLRHGLQVTRVFCQTVLHTVSARPLRSAILRLIPRTALLPWLSSRAVSVSEWPLLSSPPRDYSLPNPSWSTEMRRLYEYYDSLCEKEMEGGEKKPGGWGRLPSYNRTLKYAAGGKCLSKLLKEKARLFTRNTEEQGAAFEYVVFMNKSEKRCVCIFQAGHLLEGPPGNVHGGAIATIIDTSLGTLAGYLSGIVMTANLNINYCSPIPLGSVVLIDSVLDKVEGRKTFVSCQVTSSDGSKLHTEATGNAVAGLPIPRQSQHATLKKKMSNTHRHLKHTFHGRLNPSFAYFKVCFPC</sequence>
<comment type="catalytic activity">
    <reaction evidence="17">
        <text>(9Z)-octadecenoyl-CoA + H2O = (9Z)-octadecenoate + CoA + H(+)</text>
        <dbReference type="Rhea" id="RHEA:40139"/>
        <dbReference type="ChEBI" id="CHEBI:15377"/>
        <dbReference type="ChEBI" id="CHEBI:15378"/>
        <dbReference type="ChEBI" id="CHEBI:30823"/>
        <dbReference type="ChEBI" id="CHEBI:57287"/>
        <dbReference type="ChEBI" id="CHEBI:57387"/>
    </reaction>
    <physiologicalReaction direction="left-to-right" evidence="17">
        <dbReference type="Rhea" id="RHEA:40140"/>
    </physiologicalReaction>
</comment>
<dbReference type="GO" id="GO:0006631">
    <property type="term" value="P:fatty acid metabolic process"/>
    <property type="evidence" value="ECO:0007669"/>
    <property type="project" value="UniProtKB-KW"/>
</dbReference>
<dbReference type="InterPro" id="IPR006683">
    <property type="entry name" value="Thioestr_dom"/>
</dbReference>
<proteinExistence type="inferred from homology"/>
<dbReference type="STRING" id="1676925.ENSPKIP00000037729"/>
<evidence type="ECO:0000256" key="6">
    <source>
        <dbReference type="ARBA" id="ARBA00022490"/>
    </source>
</evidence>
<comment type="subcellular location">
    <subcellularLocation>
        <location evidence="3">Cell projection</location>
        <location evidence="3">Ruffle membrane</location>
    </subcellularLocation>
    <subcellularLocation>
        <location evidence="1">Cytoplasm</location>
    </subcellularLocation>
    <subcellularLocation>
        <location evidence="4">Mitochondrion inner membrane</location>
        <topology evidence="4">Peripheral membrane protein</topology>
    </subcellularLocation>
    <subcellularLocation>
        <location evidence="2">Mitochondrion intermembrane space</location>
    </subcellularLocation>
</comment>
<keyword evidence="13" id="KW-0496">Mitochondrion</keyword>
<keyword evidence="6" id="KW-0963">Cytoplasm</keyword>
<evidence type="ECO:0000256" key="9">
    <source>
        <dbReference type="ARBA" id="ARBA00022801"/>
    </source>
</evidence>
<dbReference type="InterPro" id="IPR052365">
    <property type="entry name" value="THEM4/THEM5_acyl-CoA_thioest"/>
</dbReference>
<dbReference type="GO" id="GO:0006915">
    <property type="term" value="P:apoptotic process"/>
    <property type="evidence" value="ECO:0007669"/>
    <property type="project" value="UniProtKB-KW"/>
</dbReference>
<evidence type="ECO:0000256" key="10">
    <source>
        <dbReference type="ARBA" id="ARBA00022832"/>
    </source>
</evidence>
<evidence type="ECO:0000256" key="11">
    <source>
        <dbReference type="ARBA" id="ARBA00022946"/>
    </source>
</evidence>
<evidence type="ECO:0000256" key="22">
    <source>
        <dbReference type="ARBA" id="ARBA00047588"/>
    </source>
</evidence>
<dbReference type="GO" id="GO:0016787">
    <property type="term" value="F:hydrolase activity"/>
    <property type="evidence" value="ECO:0007669"/>
    <property type="project" value="UniProtKB-KW"/>
</dbReference>
<keyword evidence="29" id="KW-1185">Reference proteome</keyword>
<evidence type="ECO:0000256" key="1">
    <source>
        <dbReference type="ARBA" id="ARBA00004496"/>
    </source>
</evidence>
<evidence type="ECO:0000256" key="16">
    <source>
        <dbReference type="ARBA" id="ARBA00035852"/>
    </source>
</evidence>
<dbReference type="Pfam" id="PF03061">
    <property type="entry name" value="4HBT"/>
    <property type="match status" value="1"/>
</dbReference>
<evidence type="ECO:0000313" key="28">
    <source>
        <dbReference type="Ensembl" id="ENSPKIP00000037729.1"/>
    </source>
</evidence>
<evidence type="ECO:0000256" key="25">
    <source>
        <dbReference type="ARBA" id="ARBA00048074"/>
    </source>
</evidence>
<dbReference type="AlphaFoldDB" id="A0A3B3T4F2"/>
<feature type="domain" description="Thioesterase" evidence="27">
    <location>
        <begin position="167"/>
        <end position="239"/>
    </location>
</feature>
<evidence type="ECO:0000256" key="18">
    <source>
        <dbReference type="ARBA" id="ARBA00038456"/>
    </source>
</evidence>
<reference evidence="28" key="1">
    <citation type="submission" date="2025-08" db="UniProtKB">
        <authorList>
            <consortium name="Ensembl"/>
        </authorList>
    </citation>
    <scope>IDENTIFICATION</scope>
</reference>
<evidence type="ECO:0000256" key="5">
    <source>
        <dbReference type="ARBA" id="ARBA00022475"/>
    </source>
</evidence>
<comment type="catalytic activity">
    <reaction evidence="16">
        <text>(5Z,8Z,11Z,14Z)-eicosatetraenoyl-CoA + H2O = (5Z,8Z,11Z,14Z)-eicosatetraenoate + CoA + H(+)</text>
        <dbReference type="Rhea" id="RHEA:40151"/>
        <dbReference type="ChEBI" id="CHEBI:15377"/>
        <dbReference type="ChEBI" id="CHEBI:15378"/>
        <dbReference type="ChEBI" id="CHEBI:32395"/>
        <dbReference type="ChEBI" id="CHEBI:57287"/>
        <dbReference type="ChEBI" id="CHEBI:57368"/>
    </reaction>
    <physiologicalReaction direction="left-to-right" evidence="16">
        <dbReference type="Rhea" id="RHEA:40152"/>
    </physiologicalReaction>
</comment>
<evidence type="ECO:0000256" key="13">
    <source>
        <dbReference type="ARBA" id="ARBA00023128"/>
    </source>
</evidence>
<dbReference type="PANTHER" id="PTHR12418:SF19">
    <property type="entry name" value="ACYL-COENZYME A THIOESTERASE THEM4"/>
    <property type="match status" value="1"/>
</dbReference>
<evidence type="ECO:0000256" key="14">
    <source>
        <dbReference type="ARBA" id="ARBA00023136"/>
    </source>
</evidence>
<evidence type="ECO:0000256" key="24">
    <source>
        <dbReference type="ARBA" id="ARBA00047969"/>
    </source>
</evidence>
<evidence type="ECO:0000313" key="29">
    <source>
        <dbReference type="Proteomes" id="UP000261540"/>
    </source>
</evidence>
<keyword evidence="11" id="KW-0809">Transit peptide</keyword>
<name>A0A3B3T4F2_9TELE</name>
<organism evidence="28 29">
    <name type="scientific">Paramormyrops kingsleyae</name>
    <dbReference type="NCBI Taxonomy" id="1676925"/>
    <lineage>
        <taxon>Eukaryota</taxon>
        <taxon>Metazoa</taxon>
        <taxon>Chordata</taxon>
        <taxon>Craniata</taxon>
        <taxon>Vertebrata</taxon>
        <taxon>Euteleostomi</taxon>
        <taxon>Actinopterygii</taxon>
        <taxon>Neopterygii</taxon>
        <taxon>Teleostei</taxon>
        <taxon>Osteoglossocephala</taxon>
        <taxon>Osteoglossomorpha</taxon>
        <taxon>Osteoglossiformes</taxon>
        <taxon>Mormyridae</taxon>
        <taxon>Paramormyrops</taxon>
    </lineage>
</organism>
<evidence type="ECO:0000256" key="26">
    <source>
        <dbReference type="ARBA" id="ARBA00048180"/>
    </source>
</evidence>
<keyword evidence="15" id="KW-0966">Cell projection</keyword>
<evidence type="ECO:0000256" key="2">
    <source>
        <dbReference type="ARBA" id="ARBA00004569"/>
    </source>
</evidence>
<dbReference type="SUPFAM" id="SSF54637">
    <property type="entry name" value="Thioesterase/thiol ester dehydrase-isomerase"/>
    <property type="match status" value="1"/>
</dbReference>
<dbReference type="PANTHER" id="PTHR12418">
    <property type="entry name" value="ACYL-COENZYME A THIOESTERASE THEM4"/>
    <property type="match status" value="1"/>
</dbReference>
<dbReference type="Proteomes" id="UP000261540">
    <property type="component" value="Unplaced"/>
</dbReference>
<keyword evidence="12" id="KW-0443">Lipid metabolism</keyword>
<dbReference type="Ensembl" id="ENSPKIT00000018703.1">
    <property type="protein sequence ID" value="ENSPKIP00000037729.1"/>
    <property type="gene ID" value="ENSPKIG00000015792.1"/>
</dbReference>
<evidence type="ECO:0000256" key="21">
    <source>
        <dbReference type="ARBA" id="ARBA00043210"/>
    </source>
</evidence>
<evidence type="ECO:0000256" key="19">
    <source>
        <dbReference type="ARBA" id="ARBA00038848"/>
    </source>
</evidence>
<comment type="similarity">
    <text evidence="18">Belongs to the THEM4/THEM5 thioesterase family.</text>
</comment>
<dbReference type="CDD" id="cd03443">
    <property type="entry name" value="PaaI_thioesterase"/>
    <property type="match status" value="1"/>
</dbReference>
<reference evidence="28" key="2">
    <citation type="submission" date="2025-09" db="UniProtKB">
        <authorList>
            <consortium name="Ensembl"/>
        </authorList>
    </citation>
    <scope>IDENTIFICATION</scope>
</reference>
<comment type="catalytic activity">
    <reaction evidence="22">
        <text>octanoyl-CoA + H2O = octanoate + CoA + H(+)</text>
        <dbReference type="Rhea" id="RHEA:30143"/>
        <dbReference type="ChEBI" id="CHEBI:15377"/>
        <dbReference type="ChEBI" id="CHEBI:15378"/>
        <dbReference type="ChEBI" id="CHEBI:25646"/>
        <dbReference type="ChEBI" id="CHEBI:57287"/>
        <dbReference type="ChEBI" id="CHEBI:57386"/>
    </reaction>
    <physiologicalReaction direction="left-to-right" evidence="22">
        <dbReference type="Rhea" id="RHEA:30144"/>
    </physiologicalReaction>
</comment>
<evidence type="ECO:0000256" key="12">
    <source>
        <dbReference type="ARBA" id="ARBA00023098"/>
    </source>
</evidence>
<evidence type="ECO:0000256" key="23">
    <source>
        <dbReference type="ARBA" id="ARBA00047734"/>
    </source>
</evidence>
<comment type="catalytic activity">
    <reaction evidence="23">
        <text>hexadecanoyl-CoA + H2O = hexadecanoate + CoA + H(+)</text>
        <dbReference type="Rhea" id="RHEA:16645"/>
        <dbReference type="ChEBI" id="CHEBI:7896"/>
        <dbReference type="ChEBI" id="CHEBI:15377"/>
        <dbReference type="ChEBI" id="CHEBI:15378"/>
        <dbReference type="ChEBI" id="CHEBI:57287"/>
        <dbReference type="ChEBI" id="CHEBI:57379"/>
        <dbReference type="EC" id="3.1.2.2"/>
    </reaction>
    <physiologicalReaction direction="left-to-right" evidence="23">
        <dbReference type="Rhea" id="RHEA:16646"/>
    </physiologicalReaction>
</comment>
<dbReference type="GO" id="GO:0032587">
    <property type="term" value="C:ruffle membrane"/>
    <property type="evidence" value="ECO:0007669"/>
    <property type="project" value="UniProtKB-SubCell"/>
</dbReference>
<comment type="catalytic activity">
    <reaction evidence="26">
        <text>tetradecanoyl-CoA + H2O = tetradecanoate + CoA + H(+)</text>
        <dbReference type="Rhea" id="RHEA:40119"/>
        <dbReference type="ChEBI" id="CHEBI:15377"/>
        <dbReference type="ChEBI" id="CHEBI:15378"/>
        <dbReference type="ChEBI" id="CHEBI:30807"/>
        <dbReference type="ChEBI" id="CHEBI:57287"/>
        <dbReference type="ChEBI" id="CHEBI:57385"/>
    </reaction>
    <physiologicalReaction direction="left-to-right" evidence="26">
        <dbReference type="Rhea" id="RHEA:40120"/>
    </physiologicalReaction>
</comment>
<evidence type="ECO:0000256" key="8">
    <source>
        <dbReference type="ARBA" id="ARBA00022792"/>
    </source>
</evidence>
<evidence type="ECO:0000256" key="4">
    <source>
        <dbReference type="ARBA" id="ARBA00004637"/>
    </source>
</evidence>
<evidence type="ECO:0000256" key="7">
    <source>
        <dbReference type="ARBA" id="ARBA00022703"/>
    </source>
</evidence>
<accession>A0A3B3T4F2</accession>
<evidence type="ECO:0000259" key="27">
    <source>
        <dbReference type="Pfam" id="PF03061"/>
    </source>
</evidence>